<reference evidence="1" key="1">
    <citation type="submission" date="2022-06" db="EMBL/GenBank/DDBJ databases">
        <title>Draft Genome Sequences of Three Actinomyces oris Strains, Isolated from Healthy Human Feces.</title>
        <authorList>
            <person name="Ye Y."/>
            <person name="Liu C."/>
            <person name="Zhao J."/>
            <person name="Xu J."/>
            <person name="Huang H."/>
            <person name="Wang B."/>
            <person name="Wei J."/>
            <person name="Jing X."/>
        </authorList>
    </citation>
    <scope>NUCLEOTIDE SEQUENCE</scope>
    <source>
        <strain evidence="1">CNGBCC1803368</strain>
    </source>
</reference>
<evidence type="ECO:0000313" key="2">
    <source>
        <dbReference type="Proteomes" id="UP001180729"/>
    </source>
</evidence>
<dbReference type="EMBL" id="JAMZMH010000001">
    <property type="protein sequence ID" value="MDT0247706.1"/>
    <property type="molecule type" value="Genomic_DNA"/>
</dbReference>
<name>A0AAE4G0V9_9ACTO</name>
<dbReference type="RefSeq" id="WP_148229171.1">
    <property type="nucleotide sequence ID" value="NZ_JAMZMH010000001.1"/>
</dbReference>
<dbReference type="AlphaFoldDB" id="A0AAE4G0V9"/>
<accession>A0AAE4G0V9</accession>
<gene>
    <name evidence="1" type="ORF">RMW62_01215</name>
</gene>
<comment type="caution">
    <text evidence="1">The sequence shown here is derived from an EMBL/GenBank/DDBJ whole genome shotgun (WGS) entry which is preliminary data.</text>
</comment>
<sequence>MSNKQLKIDYDAAQKVKTGLDNAKEDLEANADTMPSSGKYGEGDTYITFALTNFADTSGTFGQAAEYGSNAIRDGVDAISGVDNDTAANIRQIAKEMPNG</sequence>
<evidence type="ECO:0000313" key="1">
    <source>
        <dbReference type="EMBL" id="MDT0247706.1"/>
    </source>
</evidence>
<protein>
    <submittedName>
        <fullName evidence="1">Uncharacterized protein</fullName>
    </submittedName>
</protein>
<organism evidence="1 2">
    <name type="scientific">Actinomyces oris</name>
    <dbReference type="NCBI Taxonomy" id="544580"/>
    <lineage>
        <taxon>Bacteria</taxon>
        <taxon>Bacillati</taxon>
        <taxon>Actinomycetota</taxon>
        <taxon>Actinomycetes</taxon>
        <taxon>Actinomycetales</taxon>
        <taxon>Actinomycetaceae</taxon>
        <taxon>Actinomyces</taxon>
    </lineage>
</organism>
<dbReference type="Proteomes" id="UP001180729">
    <property type="component" value="Unassembled WGS sequence"/>
</dbReference>
<proteinExistence type="predicted"/>